<feature type="compositionally biased region" description="Polar residues" evidence="1">
    <location>
        <begin position="206"/>
        <end position="216"/>
    </location>
</feature>
<protein>
    <submittedName>
        <fullName evidence="2">Uncharacterized protein</fullName>
    </submittedName>
</protein>
<accession>A0A1L7XDU0</accession>
<dbReference type="EMBL" id="FJOG01000023">
    <property type="protein sequence ID" value="CZR63194.1"/>
    <property type="molecule type" value="Genomic_DNA"/>
</dbReference>
<dbReference type="OrthoDB" id="3539716at2759"/>
<feature type="compositionally biased region" description="Basic and acidic residues" evidence="1">
    <location>
        <begin position="151"/>
        <end position="164"/>
    </location>
</feature>
<keyword evidence="3" id="KW-1185">Reference proteome</keyword>
<feature type="compositionally biased region" description="Polar residues" evidence="1">
    <location>
        <begin position="261"/>
        <end position="270"/>
    </location>
</feature>
<feature type="region of interest" description="Disordered" evidence="1">
    <location>
        <begin position="147"/>
        <end position="270"/>
    </location>
</feature>
<dbReference type="AlphaFoldDB" id="A0A1L7XDU0"/>
<evidence type="ECO:0000313" key="3">
    <source>
        <dbReference type="Proteomes" id="UP000184330"/>
    </source>
</evidence>
<sequence>MAPNSNTSSLENLNGSARSVYSNGTYQSIGLARTTTSGAAGSAHLRHSSNRHLRGHTYPALVAEEYQYRDNSAAGYGTYHTNDSFAHPAVTYREPTSLYHYSTNQAQSRSQTYLLPAAPIYNTESYDRELDLDDDQADNTAGAATQLDSLQHSEEQNPIEDKHYYPTTETYGLSYPASEHDGDADAYHASQRGTDFGGEDDEYPVQQPSTPPQQGMQRMRPHSPTTQRFLREESPEERMRLGLRRYETKEDQHRAYEAATHYSSTSTRRR</sequence>
<gene>
    <name evidence="2" type="ORF">PAC_13090</name>
</gene>
<feature type="compositionally biased region" description="Basic and acidic residues" evidence="1">
    <location>
        <begin position="229"/>
        <end position="256"/>
    </location>
</feature>
<reference evidence="2 3" key="1">
    <citation type="submission" date="2016-03" db="EMBL/GenBank/DDBJ databases">
        <authorList>
            <person name="Ploux O."/>
        </authorList>
    </citation>
    <scope>NUCLEOTIDE SEQUENCE [LARGE SCALE GENOMIC DNA]</scope>
    <source>
        <strain evidence="2 3">UAMH 11012</strain>
    </source>
</reference>
<evidence type="ECO:0000313" key="2">
    <source>
        <dbReference type="EMBL" id="CZR63194.1"/>
    </source>
</evidence>
<evidence type="ECO:0000256" key="1">
    <source>
        <dbReference type="SAM" id="MobiDB-lite"/>
    </source>
</evidence>
<proteinExistence type="predicted"/>
<dbReference type="Proteomes" id="UP000184330">
    <property type="component" value="Unassembled WGS sequence"/>
</dbReference>
<name>A0A1L7XDU0_9HELO</name>
<organism evidence="2 3">
    <name type="scientific">Phialocephala subalpina</name>
    <dbReference type="NCBI Taxonomy" id="576137"/>
    <lineage>
        <taxon>Eukaryota</taxon>
        <taxon>Fungi</taxon>
        <taxon>Dikarya</taxon>
        <taxon>Ascomycota</taxon>
        <taxon>Pezizomycotina</taxon>
        <taxon>Leotiomycetes</taxon>
        <taxon>Helotiales</taxon>
        <taxon>Mollisiaceae</taxon>
        <taxon>Phialocephala</taxon>
        <taxon>Phialocephala fortinii species complex</taxon>
    </lineage>
</organism>